<dbReference type="InterPro" id="IPR001245">
    <property type="entry name" value="Ser-Thr/Tyr_kinase_cat_dom"/>
</dbReference>
<reference evidence="7 8" key="1">
    <citation type="journal article" date="2013" name="Proc. Natl. Acad. Sci. U.S.A.">
        <title>Genome of an arbuscular mycorrhizal fungus provides insight into the oldest plant symbiosis.</title>
        <authorList>
            <person name="Tisserant E."/>
            <person name="Malbreil M."/>
            <person name="Kuo A."/>
            <person name="Kohler A."/>
            <person name="Symeonidi A."/>
            <person name="Balestrini R."/>
            <person name="Charron P."/>
            <person name="Duensing N."/>
            <person name="Frei Dit Frey N."/>
            <person name="Gianinazzi-Pearson V."/>
            <person name="Gilbert L.B."/>
            <person name="Handa Y."/>
            <person name="Herr J.R."/>
            <person name="Hijri M."/>
            <person name="Koul R."/>
            <person name="Kawaguchi M."/>
            <person name="Krajinski F."/>
            <person name="Lammers P.J."/>
            <person name="Masclaux F.G."/>
            <person name="Murat C."/>
            <person name="Morin E."/>
            <person name="Ndikumana S."/>
            <person name="Pagni M."/>
            <person name="Petitpierre D."/>
            <person name="Requena N."/>
            <person name="Rosikiewicz P."/>
            <person name="Riley R."/>
            <person name="Saito K."/>
            <person name="San Clemente H."/>
            <person name="Shapiro H."/>
            <person name="van Tuinen D."/>
            <person name="Becard G."/>
            <person name="Bonfante P."/>
            <person name="Paszkowski U."/>
            <person name="Shachar-Hill Y.Y."/>
            <person name="Tuskan G.A."/>
            <person name="Young P.W."/>
            <person name="Sanders I.R."/>
            <person name="Henrissat B."/>
            <person name="Rensing S.A."/>
            <person name="Grigoriev I.V."/>
            <person name="Corradi N."/>
            <person name="Roux C."/>
            <person name="Martin F."/>
        </authorList>
    </citation>
    <scope>NUCLEOTIDE SEQUENCE [LARGE SCALE GENOMIC DNA]</scope>
    <source>
        <strain evidence="7 8">DAOM 197198</strain>
    </source>
</reference>
<dbReference type="InterPro" id="IPR051681">
    <property type="entry name" value="Ser/Thr_Kinases-Pseudokinases"/>
</dbReference>
<dbReference type="InterPro" id="IPR000719">
    <property type="entry name" value="Prot_kinase_dom"/>
</dbReference>
<dbReference type="VEuPathDB" id="FungiDB:RhiirFUN_003019"/>
<evidence type="ECO:0000313" key="7">
    <source>
        <dbReference type="EMBL" id="POG71071.1"/>
    </source>
</evidence>
<dbReference type="AlphaFoldDB" id="A0A2P4Q0A3"/>
<evidence type="ECO:0000256" key="5">
    <source>
        <dbReference type="SAM" id="MobiDB-lite"/>
    </source>
</evidence>
<evidence type="ECO:0000313" key="8">
    <source>
        <dbReference type="Proteomes" id="UP000018888"/>
    </source>
</evidence>
<dbReference type="Proteomes" id="UP000018888">
    <property type="component" value="Unassembled WGS sequence"/>
</dbReference>
<evidence type="ECO:0000256" key="2">
    <source>
        <dbReference type="ARBA" id="ARBA00022741"/>
    </source>
</evidence>
<feature type="region of interest" description="Disordered" evidence="5">
    <location>
        <begin position="498"/>
        <end position="529"/>
    </location>
</feature>
<reference evidence="7 8" key="2">
    <citation type="journal article" date="2018" name="New Phytol.">
        <title>High intraspecific genome diversity in the model arbuscular mycorrhizal symbiont Rhizophagus irregularis.</title>
        <authorList>
            <person name="Chen E.C.H."/>
            <person name="Morin E."/>
            <person name="Beaudet D."/>
            <person name="Noel J."/>
            <person name="Yildirir G."/>
            <person name="Ndikumana S."/>
            <person name="Charron P."/>
            <person name="St-Onge C."/>
            <person name="Giorgi J."/>
            <person name="Kruger M."/>
            <person name="Marton T."/>
            <person name="Ropars J."/>
            <person name="Grigoriev I.V."/>
            <person name="Hainaut M."/>
            <person name="Henrissat B."/>
            <person name="Roux C."/>
            <person name="Martin F."/>
            <person name="Corradi N."/>
        </authorList>
    </citation>
    <scope>NUCLEOTIDE SEQUENCE [LARGE SCALE GENOMIC DNA]</scope>
    <source>
        <strain evidence="7 8">DAOM 197198</strain>
    </source>
</reference>
<evidence type="ECO:0000256" key="1">
    <source>
        <dbReference type="ARBA" id="ARBA00022679"/>
    </source>
</evidence>
<name>A0A2P4Q0A3_RHIID</name>
<accession>A0A2P4Q0A3</accession>
<feature type="compositionally biased region" description="Basic and acidic residues" evidence="5">
    <location>
        <begin position="427"/>
        <end position="436"/>
    </location>
</feature>
<organism evidence="7 8">
    <name type="scientific">Rhizophagus irregularis (strain DAOM 181602 / DAOM 197198 / MUCL 43194)</name>
    <name type="common">Arbuscular mycorrhizal fungus</name>
    <name type="synonym">Glomus intraradices</name>
    <dbReference type="NCBI Taxonomy" id="747089"/>
    <lineage>
        <taxon>Eukaryota</taxon>
        <taxon>Fungi</taxon>
        <taxon>Fungi incertae sedis</taxon>
        <taxon>Mucoromycota</taxon>
        <taxon>Glomeromycotina</taxon>
        <taxon>Glomeromycetes</taxon>
        <taxon>Glomerales</taxon>
        <taxon>Glomeraceae</taxon>
        <taxon>Rhizophagus</taxon>
    </lineage>
</organism>
<dbReference type="GO" id="GO:0005524">
    <property type="term" value="F:ATP binding"/>
    <property type="evidence" value="ECO:0007669"/>
    <property type="project" value="UniProtKB-KW"/>
</dbReference>
<feature type="domain" description="Protein kinase" evidence="6">
    <location>
        <begin position="93"/>
        <end position="380"/>
    </location>
</feature>
<dbReference type="InterPro" id="IPR011009">
    <property type="entry name" value="Kinase-like_dom_sf"/>
</dbReference>
<keyword evidence="8" id="KW-1185">Reference proteome</keyword>
<evidence type="ECO:0000259" key="6">
    <source>
        <dbReference type="PROSITE" id="PS50011"/>
    </source>
</evidence>
<keyword evidence="1" id="KW-0808">Transferase</keyword>
<proteinExistence type="predicted"/>
<dbReference type="SUPFAM" id="SSF56112">
    <property type="entry name" value="Protein kinase-like (PK-like)"/>
    <property type="match status" value="1"/>
</dbReference>
<evidence type="ECO:0000256" key="3">
    <source>
        <dbReference type="ARBA" id="ARBA00022777"/>
    </source>
</evidence>
<evidence type="ECO:0000256" key="4">
    <source>
        <dbReference type="ARBA" id="ARBA00022840"/>
    </source>
</evidence>
<dbReference type="Pfam" id="PF07714">
    <property type="entry name" value="PK_Tyr_Ser-Thr"/>
    <property type="match status" value="1"/>
</dbReference>
<dbReference type="PANTHER" id="PTHR44329:SF288">
    <property type="entry name" value="MITOGEN-ACTIVATED PROTEIN KINASE KINASE KINASE 20"/>
    <property type="match status" value="1"/>
</dbReference>
<protein>
    <submittedName>
        <fullName evidence="7">Kinase-like domain-containing protein</fullName>
    </submittedName>
</protein>
<feature type="compositionally biased region" description="Acidic residues" evidence="5">
    <location>
        <begin position="517"/>
        <end position="529"/>
    </location>
</feature>
<keyword evidence="2" id="KW-0547">Nucleotide-binding</keyword>
<dbReference type="PANTHER" id="PTHR44329">
    <property type="entry name" value="SERINE/THREONINE-PROTEIN KINASE TNNI3K-RELATED"/>
    <property type="match status" value="1"/>
</dbReference>
<feature type="compositionally biased region" description="Polar residues" evidence="5">
    <location>
        <begin position="504"/>
        <end position="515"/>
    </location>
</feature>
<dbReference type="Gene3D" id="1.10.510.10">
    <property type="entry name" value="Transferase(Phosphotransferase) domain 1"/>
    <property type="match status" value="1"/>
</dbReference>
<sequence>MDLYDTLDFYLKKSIRIRNVNKILIGEPLGFLDFYLKKSIHIRNVNNILTDEPLAKGLFIQSGNKVIDDFISYTLTNNTKEYGKMMFIPYDKFKNIELIGEGGFSKIYKATWIDCKLYCWILNNSLLNNSETIALKKLNNSKNITSKELNELKIFYHYSSNRKSESFYNSVNDSVNAYYGITQDPVTQDLIFIMPYYNSDLTHYITENFYSIEWRHKMIYLQNVIDGLAKVHDTNIIHRDLHSGNILLNGRYDAANICDLGASKSATENNDNDNEDKNVYGIIPYVAPEVLQGKKYTKASDIYSFGMIMWELMVGRRPFWDRNHNTELIIEICDGLRPPIVTNAPEGYIDLMKECWHSDPKKRPKAVELSNKFAQMHRNVWMIKIIKSSDIGPVTTNNPNAVYKSRYLSDMIKSASSTRSLRSKSITSEDKRKFEDNQSENNFENGKSIKKIKLIKYENNDYATRELEFDIDSKQPNDDSNIQLLEDNSNQLSDIHFEDKERGGNNSMDLTNKNQSQEDDLSYYSPDDDFSDSEESKALMIKHHILSLKRMYEEIHEFPDPKYMFDLKTKGLTTPEKFVAWWNESHPDFQITIDSIREWNYRKDEDPSRYNLNWGKYGD</sequence>
<dbReference type="GO" id="GO:0004674">
    <property type="term" value="F:protein serine/threonine kinase activity"/>
    <property type="evidence" value="ECO:0007669"/>
    <property type="project" value="TreeGrafter"/>
</dbReference>
<keyword evidence="3" id="KW-0418">Kinase</keyword>
<dbReference type="PROSITE" id="PS50011">
    <property type="entry name" value="PROTEIN_KINASE_DOM"/>
    <property type="match status" value="1"/>
</dbReference>
<comment type="caution">
    <text evidence="7">The sequence shown here is derived from an EMBL/GenBank/DDBJ whole genome shotgun (WGS) entry which is preliminary data.</text>
</comment>
<dbReference type="PRINTS" id="PR00109">
    <property type="entry name" value="TYRKINASE"/>
</dbReference>
<keyword evidence="4" id="KW-0067">ATP-binding</keyword>
<dbReference type="EMBL" id="AUPC02000112">
    <property type="protein sequence ID" value="POG71071.1"/>
    <property type="molecule type" value="Genomic_DNA"/>
</dbReference>
<feature type="region of interest" description="Disordered" evidence="5">
    <location>
        <begin position="419"/>
        <end position="443"/>
    </location>
</feature>
<gene>
    <name evidence="7" type="ORF">GLOIN_2v1775136</name>
</gene>